<accession>R4T8R0</accession>
<dbReference type="GeneID" id="16194192"/>
<dbReference type="SUPFAM" id="SSF53649">
    <property type="entry name" value="Alkaline phosphatase-like"/>
    <property type="match status" value="1"/>
</dbReference>
<organism evidence="1 2">
    <name type="scientific">Haloarcula hispanica tailed virus 1</name>
    <dbReference type="NCBI Taxonomy" id="1273750"/>
    <lineage>
        <taxon>Viruses</taxon>
        <taxon>Duplodnaviria</taxon>
        <taxon>Heunggongvirae</taxon>
        <taxon>Uroviricota</taxon>
        <taxon>Caudoviricetes</taxon>
        <taxon>Madisaviridae</taxon>
        <taxon>Clampvirus</taxon>
        <taxon>Clampvirus italiense</taxon>
        <taxon>Clampvirus HHTV1</taxon>
    </lineage>
</organism>
<evidence type="ECO:0000313" key="2">
    <source>
        <dbReference type="Proteomes" id="UP000203449"/>
    </source>
</evidence>
<keyword evidence="2" id="KW-1185">Reference proteome</keyword>
<protein>
    <recommendedName>
        <fullName evidence="3">Phosphodiesterase</fullName>
    </recommendedName>
</protein>
<gene>
    <name evidence="1" type="primary">29</name>
    <name evidence="1" type="ORF">HHTV1_29</name>
</gene>
<reference evidence="1 2" key="1">
    <citation type="submission" date="2012-12" db="EMBL/GenBank/DDBJ databases">
        <authorList>
            <person name="Sencilo A."/>
            <person name="Jacobs-Sera D."/>
            <person name="Russell D.A."/>
            <person name="Ko C."/>
            <person name="Atanasova N."/>
            <person name="Osterlund E."/>
            <person name="Oksanen H.M."/>
            <person name="Bamford D.H."/>
            <person name="Hatfull G.F."/>
            <person name="Roine E."/>
            <person name="Hendrix R.W."/>
        </authorList>
    </citation>
    <scope>NUCLEOTIDE SEQUENCE [LARGE SCALE GENOMIC DNA]</scope>
</reference>
<proteinExistence type="predicted"/>
<dbReference type="Proteomes" id="UP000203449">
    <property type="component" value="Segment"/>
</dbReference>
<dbReference type="InterPro" id="IPR017850">
    <property type="entry name" value="Alkaline_phosphatase_core_sf"/>
</dbReference>
<dbReference type="EMBL" id="KC292025">
    <property type="protein sequence ID" value="AGM11285.1"/>
    <property type="molecule type" value="Genomic_DNA"/>
</dbReference>
<sequence>MTVGIICLDGLDHRLASEHDIFDPVSASVQPLVNDLSGEGRLFTPRVWNSLFLGEDQQEILGWLPEPKWKTATRDWDFLWDKVVGTSLLNVNVHSNYLHQRASIPDGWTSNHGSFGMMIRSTEELISHWNETLGLFDSALQIGYWRLPDAYGHWASKKGKESMADVYDWIREQFWDQIDLPDQYIVLSDHGFVMDPSTGEGGQDEHTEHGTMAATWDLPRRKMSGFIPTWHDMVISQVRLGNLDALGYV</sequence>
<name>R4T8R0_9CAUD</name>
<evidence type="ECO:0000313" key="1">
    <source>
        <dbReference type="EMBL" id="AGM11285.1"/>
    </source>
</evidence>
<evidence type="ECO:0008006" key="3">
    <source>
        <dbReference type="Google" id="ProtNLM"/>
    </source>
</evidence>
<dbReference type="KEGG" id="vg:16194192"/>
<dbReference type="RefSeq" id="YP_008058719.1">
    <property type="nucleotide sequence ID" value="NC_021322.1"/>
</dbReference>